<dbReference type="STRING" id="1109443.G4TUT1"/>
<dbReference type="Gene3D" id="1.25.40.10">
    <property type="entry name" value="Tetratricopeptide repeat domain"/>
    <property type="match status" value="1"/>
</dbReference>
<feature type="compositionally biased region" description="Polar residues" evidence="7">
    <location>
        <begin position="26"/>
        <end position="44"/>
    </location>
</feature>
<dbReference type="eggNOG" id="ENOG502SKSS">
    <property type="taxonomic scope" value="Eukaryota"/>
</dbReference>
<dbReference type="InParanoid" id="G4TUT1"/>
<accession>G4TUT1</accession>
<dbReference type="EMBL" id="CAFZ01000394">
    <property type="protein sequence ID" value="CCA75074.1"/>
    <property type="molecule type" value="Genomic_DNA"/>
</dbReference>
<dbReference type="InterPro" id="IPR011990">
    <property type="entry name" value="TPR-like_helical_dom_sf"/>
</dbReference>
<dbReference type="GO" id="GO:0005783">
    <property type="term" value="C:endoplasmic reticulum"/>
    <property type="evidence" value="ECO:0007669"/>
    <property type="project" value="UniProtKB-SubCell"/>
</dbReference>
<organism evidence="8 9">
    <name type="scientific">Serendipita indica (strain DSM 11827)</name>
    <name type="common">Root endophyte fungus</name>
    <name type="synonym">Piriformospora indica</name>
    <dbReference type="NCBI Taxonomy" id="1109443"/>
    <lineage>
        <taxon>Eukaryota</taxon>
        <taxon>Fungi</taxon>
        <taxon>Dikarya</taxon>
        <taxon>Basidiomycota</taxon>
        <taxon>Agaricomycotina</taxon>
        <taxon>Agaricomycetes</taxon>
        <taxon>Sebacinales</taxon>
        <taxon>Serendipitaceae</taxon>
        <taxon>Serendipita</taxon>
    </lineage>
</organism>
<evidence type="ECO:0000256" key="7">
    <source>
        <dbReference type="SAM" id="MobiDB-lite"/>
    </source>
</evidence>
<protein>
    <submittedName>
        <fullName evidence="8">Related to kinesin light chain</fullName>
    </submittedName>
</protein>
<dbReference type="Pfam" id="PF13424">
    <property type="entry name" value="TPR_12"/>
    <property type="match status" value="1"/>
</dbReference>
<evidence type="ECO:0000256" key="5">
    <source>
        <dbReference type="ARBA" id="ARBA00023128"/>
    </source>
</evidence>
<dbReference type="SUPFAM" id="SSF48452">
    <property type="entry name" value="TPR-like"/>
    <property type="match status" value="1"/>
</dbReference>
<evidence type="ECO:0000256" key="4">
    <source>
        <dbReference type="ARBA" id="ARBA00022824"/>
    </source>
</evidence>
<keyword evidence="5" id="KW-0496">Mitochondrion</keyword>
<dbReference type="Gene3D" id="3.40.50.300">
    <property type="entry name" value="P-loop containing nucleotide triphosphate hydrolases"/>
    <property type="match status" value="1"/>
</dbReference>
<dbReference type="SUPFAM" id="SSF52540">
    <property type="entry name" value="P-loop containing nucleoside triphosphate hydrolases"/>
    <property type="match status" value="1"/>
</dbReference>
<name>G4TUT1_SERID</name>
<gene>
    <name evidence="8" type="ORF">PIIN_09059</name>
</gene>
<dbReference type="PANTHER" id="PTHR48182:SF2">
    <property type="entry name" value="PROTEIN SERAC1"/>
    <property type="match status" value="1"/>
</dbReference>
<dbReference type="Pfam" id="PF13374">
    <property type="entry name" value="TPR_10"/>
    <property type="match status" value="1"/>
</dbReference>
<keyword evidence="4" id="KW-0256">Endoplasmic reticulum</keyword>
<comment type="caution">
    <text evidence="8">The sequence shown here is derived from an EMBL/GenBank/DDBJ whole genome shotgun (WGS) entry which is preliminary data.</text>
</comment>
<keyword evidence="9" id="KW-1185">Reference proteome</keyword>
<dbReference type="InterPro" id="IPR052374">
    <property type="entry name" value="SERAC1"/>
</dbReference>
<evidence type="ECO:0000256" key="3">
    <source>
        <dbReference type="ARBA" id="ARBA00004370"/>
    </source>
</evidence>
<dbReference type="HOGENOM" id="CLU_000288_125_13_1"/>
<dbReference type="OrthoDB" id="1658288at2759"/>
<keyword evidence="6" id="KW-0472">Membrane</keyword>
<evidence type="ECO:0000313" key="9">
    <source>
        <dbReference type="Proteomes" id="UP000007148"/>
    </source>
</evidence>
<dbReference type="AlphaFoldDB" id="G4TUT1"/>
<proteinExistence type="predicted"/>
<dbReference type="PANTHER" id="PTHR48182">
    <property type="entry name" value="PROTEIN SERAC1"/>
    <property type="match status" value="1"/>
</dbReference>
<dbReference type="GO" id="GO:0005739">
    <property type="term" value="C:mitochondrion"/>
    <property type="evidence" value="ECO:0007669"/>
    <property type="project" value="UniProtKB-SubCell"/>
</dbReference>
<dbReference type="InterPro" id="IPR027417">
    <property type="entry name" value="P-loop_NTPase"/>
</dbReference>
<reference evidence="8 9" key="1">
    <citation type="journal article" date="2011" name="PLoS Pathog.">
        <title>Endophytic Life Strategies Decoded by Genome and Transcriptome Analyses of the Mutualistic Root Symbiont Piriformospora indica.</title>
        <authorList>
            <person name="Zuccaro A."/>
            <person name="Lahrmann U."/>
            <person name="Guldener U."/>
            <person name="Langen G."/>
            <person name="Pfiffi S."/>
            <person name="Biedenkopf D."/>
            <person name="Wong P."/>
            <person name="Samans B."/>
            <person name="Grimm C."/>
            <person name="Basiewicz M."/>
            <person name="Murat C."/>
            <person name="Martin F."/>
            <person name="Kogel K.H."/>
        </authorList>
    </citation>
    <scope>NUCLEOTIDE SEQUENCE [LARGE SCALE GENOMIC DNA]</scope>
    <source>
        <strain evidence="8 9">DSM 11827</strain>
    </source>
</reference>
<evidence type="ECO:0000256" key="1">
    <source>
        <dbReference type="ARBA" id="ARBA00004173"/>
    </source>
</evidence>
<feature type="region of interest" description="Disordered" evidence="7">
    <location>
        <begin position="21"/>
        <end position="45"/>
    </location>
</feature>
<comment type="subcellular location">
    <subcellularLocation>
        <location evidence="2">Endoplasmic reticulum</location>
    </subcellularLocation>
    <subcellularLocation>
        <location evidence="3">Membrane</location>
    </subcellularLocation>
    <subcellularLocation>
        <location evidence="1">Mitochondrion</location>
    </subcellularLocation>
</comment>
<evidence type="ECO:0000256" key="2">
    <source>
        <dbReference type="ARBA" id="ARBA00004240"/>
    </source>
</evidence>
<dbReference type="GO" id="GO:0016020">
    <property type="term" value="C:membrane"/>
    <property type="evidence" value="ECO:0007669"/>
    <property type="project" value="UniProtKB-SubCell"/>
</dbReference>
<evidence type="ECO:0000256" key="6">
    <source>
        <dbReference type="ARBA" id="ARBA00023136"/>
    </source>
</evidence>
<sequence>MPSICSRIKSLLCTSKSYSRPADKATTISGPDGPSTSEAGSKTGNGPRADYVSIIAIHDLNGHREKTWTAENGVLWLQVLLPATIPNARILVYGWDADTHSKEHVSSQTIPRHAEKFVQSFSRQRSGNPRRPIIFIAHRVGGIVLKQPLSANQETTDTILRILGEHSSDLEDIKSIYTPASAEIEAVQFYEKYPTQIVDDFYQQIAPHYSAIVAGDRQAAQEVLHADHFEMVKFQHSGDVNYVAVLSYLQLHVEGANEAVTKKWRAEDAFRDLTKGAKSSSQELGLPKPFPELSRNYVDRPEAQSLITHNLLQIGPTINQSRCVLYGMAGGGKTQLATKWIQENKSRNIDYLGYAARDSIKVGNFEESEALTLLHTTATFIPSSKIDSPKIVRELGMLALAITQAGVFIRNERRFDTYLDILQKHHEQVLGKVPGDGSEYSTSTYTAFEVSLKELPVVTLEFLKLCYFLHHSVIPITLFERSIGFGFMTCTVRESSPSPKSDAKFISMLEQILGSMWDRFAFGYIKNRLGDVKDEYQRMARQLLLGAIQPAEGSNAQRWQLLPHANVIPQSMQSEHVVYTLAFHRLYESLGDWISCRSVIPSKGDATNEHMCIIGTRHHLADVLHGLGQFQEAENIQREVLDLRVANYTESHRHTISAMNNLAASSHRCGRLDDAERMRRKVVDLGWEVLGTEHPQTLDDSYNLSLMLSERKHLEEATTRLKDTMEFRRAVFGEGHAHTQHPLELLNDIVSKQSCGILYSKPIHSSSRPPLLKLQVSYRLSSDSSRLRSLPILYTKYCFDKPRKLQLLGEAQAVPEKMVSFTVNFPFRPCLDSNNRPDATVSGIHKTLASTACVAVDDLHSCTVHLSYLPCQAISNALYCQIFTS</sequence>
<evidence type="ECO:0000313" key="8">
    <source>
        <dbReference type="EMBL" id="CCA75074.1"/>
    </source>
</evidence>
<dbReference type="Proteomes" id="UP000007148">
    <property type="component" value="Unassembled WGS sequence"/>
</dbReference>